<protein>
    <submittedName>
        <fullName evidence="2">Uncharacterized protein</fullName>
    </submittedName>
</protein>
<dbReference type="RefSeq" id="WP_161939290.1">
    <property type="nucleotide sequence ID" value="NZ_FOXX01000002.1"/>
</dbReference>
<feature type="region of interest" description="Disordered" evidence="1">
    <location>
        <begin position="1"/>
        <end position="32"/>
    </location>
</feature>
<accession>A0A1I5XPI7</accession>
<keyword evidence="3" id="KW-1185">Reference proteome</keyword>
<dbReference type="Proteomes" id="UP000182762">
    <property type="component" value="Unassembled WGS sequence"/>
</dbReference>
<sequence>MKKNEKRSRDEKESAMHEEFGPELGDYNFMKPYEGSIERKAECERKKK</sequence>
<evidence type="ECO:0000313" key="2">
    <source>
        <dbReference type="EMBL" id="SFQ33871.1"/>
    </source>
</evidence>
<dbReference type="GeneID" id="93713851"/>
<evidence type="ECO:0000313" key="3">
    <source>
        <dbReference type="Proteomes" id="UP000182762"/>
    </source>
</evidence>
<evidence type="ECO:0000256" key="1">
    <source>
        <dbReference type="SAM" id="MobiDB-lite"/>
    </source>
</evidence>
<reference evidence="2 3" key="1">
    <citation type="submission" date="2016-10" db="EMBL/GenBank/DDBJ databases">
        <authorList>
            <person name="Varghese N."/>
            <person name="Submissions S."/>
        </authorList>
    </citation>
    <scope>NUCLEOTIDE SEQUENCE [LARGE SCALE GENOMIC DNA]</scope>
    <source>
        <strain evidence="2 3">DSM 13796</strain>
    </source>
</reference>
<name>A0A1I5XPI7_9BACI</name>
<dbReference type="EMBL" id="FOXX01000002">
    <property type="protein sequence ID" value="SFQ33871.1"/>
    <property type="molecule type" value="Genomic_DNA"/>
</dbReference>
<proteinExistence type="predicted"/>
<feature type="compositionally biased region" description="Basic and acidic residues" evidence="1">
    <location>
        <begin position="7"/>
        <end position="20"/>
    </location>
</feature>
<comment type="caution">
    <text evidence="2">The sequence shown here is derived from an EMBL/GenBank/DDBJ whole genome shotgun (WGS) entry which is preliminary data.</text>
</comment>
<gene>
    <name evidence="2" type="ORF">SAMN02745910_00985</name>
</gene>
<organism evidence="2 3">
    <name type="scientific">Priestia endophytica DSM 13796</name>
    <dbReference type="NCBI Taxonomy" id="1121089"/>
    <lineage>
        <taxon>Bacteria</taxon>
        <taxon>Bacillati</taxon>
        <taxon>Bacillota</taxon>
        <taxon>Bacilli</taxon>
        <taxon>Bacillales</taxon>
        <taxon>Bacillaceae</taxon>
        <taxon>Priestia</taxon>
    </lineage>
</organism>